<reference evidence="2 3" key="1">
    <citation type="journal article" date="2024" name="G3 (Bethesda)">
        <title>Genome assembly of Hibiscus sabdariffa L. provides insights into metabolisms of medicinal natural products.</title>
        <authorList>
            <person name="Kim T."/>
        </authorList>
    </citation>
    <scope>NUCLEOTIDE SEQUENCE [LARGE SCALE GENOMIC DNA]</scope>
    <source>
        <strain evidence="2">TK-2024</strain>
        <tissue evidence="2">Old leaves</tissue>
    </source>
</reference>
<protein>
    <submittedName>
        <fullName evidence="2">Uncharacterized protein</fullName>
    </submittedName>
</protein>
<keyword evidence="3" id="KW-1185">Reference proteome</keyword>
<gene>
    <name evidence="2" type="ORF">V6N12_015759</name>
</gene>
<feature type="transmembrane region" description="Helical" evidence="1">
    <location>
        <begin position="20"/>
        <end position="38"/>
    </location>
</feature>
<accession>A0ABR2DP41</accession>
<keyword evidence="1" id="KW-0812">Transmembrane</keyword>
<evidence type="ECO:0000256" key="1">
    <source>
        <dbReference type="SAM" id="Phobius"/>
    </source>
</evidence>
<proteinExistence type="predicted"/>
<dbReference type="EMBL" id="JBBPBM010000024">
    <property type="protein sequence ID" value="KAK8543195.1"/>
    <property type="molecule type" value="Genomic_DNA"/>
</dbReference>
<dbReference type="Proteomes" id="UP001472677">
    <property type="component" value="Unassembled WGS sequence"/>
</dbReference>
<keyword evidence="1" id="KW-1133">Transmembrane helix</keyword>
<evidence type="ECO:0000313" key="2">
    <source>
        <dbReference type="EMBL" id="KAK8543195.1"/>
    </source>
</evidence>
<evidence type="ECO:0000313" key="3">
    <source>
        <dbReference type="Proteomes" id="UP001472677"/>
    </source>
</evidence>
<organism evidence="2 3">
    <name type="scientific">Hibiscus sabdariffa</name>
    <name type="common">roselle</name>
    <dbReference type="NCBI Taxonomy" id="183260"/>
    <lineage>
        <taxon>Eukaryota</taxon>
        <taxon>Viridiplantae</taxon>
        <taxon>Streptophyta</taxon>
        <taxon>Embryophyta</taxon>
        <taxon>Tracheophyta</taxon>
        <taxon>Spermatophyta</taxon>
        <taxon>Magnoliopsida</taxon>
        <taxon>eudicotyledons</taxon>
        <taxon>Gunneridae</taxon>
        <taxon>Pentapetalae</taxon>
        <taxon>rosids</taxon>
        <taxon>malvids</taxon>
        <taxon>Malvales</taxon>
        <taxon>Malvaceae</taxon>
        <taxon>Malvoideae</taxon>
        <taxon>Hibiscus</taxon>
    </lineage>
</organism>
<sequence length="85" mass="9314">MACYIGRRIGDRMLPSAVSFVHTFSFFFLFVAISAVSATNIDSQESGKVGFSRKCPVETAVRTMMKGMDVAILLSQLGSPKFDEL</sequence>
<name>A0ABR2DP41_9ROSI</name>
<comment type="caution">
    <text evidence="2">The sequence shown here is derived from an EMBL/GenBank/DDBJ whole genome shotgun (WGS) entry which is preliminary data.</text>
</comment>
<keyword evidence="1" id="KW-0472">Membrane</keyword>